<name>X1QDM0_9ZZZZ</name>
<feature type="non-terminal residue" evidence="1">
    <location>
        <position position="1"/>
    </location>
</feature>
<protein>
    <submittedName>
        <fullName evidence="1">Uncharacterized protein</fullName>
    </submittedName>
</protein>
<evidence type="ECO:0000313" key="1">
    <source>
        <dbReference type="EMBL" id="GAI49100.1"/>
    </source>
</evidence>
<dbReference type="InterPro" id="IPR003748">
    <property type="entry name" value="DUF169"/>
</dbReference>
<dbReference type="PANTHER" id="PTHR37954">
    <property type="entry name" value="BLL4979 PROTEIN"/>
    <property type="match status" value="1"/>
</dbReference>
<dbReference type="AlphaFoldDB" id="X1QDM0"/>
<dbReference type="PANTHER" id="PTHR37954:SF3">
    <property type="entry name" value="DUF169 DOMAIN-CONTAINING PROTEIN"/>
    <property type="match status" value="1"/>
</dbReference>
<dbReference type="Pfam" id="PF02596">
    <property type="entry name" value="DUF169"/>
    <property type="match status" value="1"/>
</dbReference>
<comment type="caution">
    <text evidence="1">The sequence shown here is derived from an EMBL/GenBank/DDBJ whole genome shotgun (WGS) entry which is preliminary data.</text>
</comment>
<proteinExistence type="predicted"/>
<feature type="non-terminal residue" evidence="1">
    <location>
        <position position="177"/>
    </location>
</feature>
<sequence>PNSIGAKKLSGVHFCEAVDRALIGPLILDEECISCPGAKYVFNWGNPNRKEIIDSWQDTVKISEDIAGTILDSVPRLKKSYGYIGLNTNDEPDLLLAYLTPEDSMDLLRIYHNYMGGILNFNLSNVMTICGNIVVDTFMNEKVNISFGCDKARKYGKIAREKLAIGIPRKLFNIFIP</sequence>
<accession>X1QDM0</accession>
<organism evidence="1">
    <name type="scientific">marine sediment metagenome</name>
    <dbReference type="NCBI Taxonomy" id="412755"/>
    <lineage>
        <taxon>unclassified sequences</taxon>
        <taxon>metagenomes</taxon>
        <taxon>ecological metagenomes</taxon>
    </lineage>
</organism>
<gene>
    <name evidence="1" type="ORF">S06H3_61029</name>
</gene>
<dbReference type="EMBL" id="BARV01039919">
    <property type="protein sequence ID" value="GAI49100.1"/>
    <property type="molecule type" value="Genomic_DNA"/>
</dbReference>
<reference evidence="1" key="1">
    <citation type="journal article" date="2014" name="Front. Microbiol.">
        <title>High frequency of phylogenetically diverse reductive dehalogenase-homologous genes in deep subseafloor sedimentary metagenomes.</title>
        <authorList>
            <person name="Kawai M."/>
            <person name="Futagami T."/>
            <person name="Toyoda A."/>
            <person name="Takaki Y."/>
            <person name="Nishi S."/>
            <person name="Hori S."/>
            <person name="Arai W."/>
            <person name="Tsubouchi T."/>
            <person name="Morono Y."/>
            <person name="Uchiyama I."/>
            <person name="Ito T."/>
            <person name="Fujiyama A."/>
            <person name="Inagaki F."/>
            <person name="Takami H."/>
        </authorList>
    </citation>
    <scope>NUCLEOTIDE SEQUENCE</scope>
    <source>
        <strain evidence="1">Expedition CK06-06</strain>
    </source>
</reference>